<keyword evidence="16" id="KW-0675">Receptor</keyword>
<dbReference type="CDD" id="cd01347">
    <property type="entry name" value="ligand_gated_channel"/>
    <property type="match status" value="1"/>
</dbReference>
<evidence type="ECO:0000256" key="2">
    <source>
        <dbReference type="ARBA" id="ARBA00022448"/>
    </source>
</evidence>
<name>A0A3C1KMG6_9GAMM</name>
<dbReference type="InterPro" id="IPR000531">
    <property type="entry name" value="Beta-barrel_TonB"/>
</dbReference>
<evidence type="ECO:0000256" key="9">
    <source>
        <dbReference type="ARBA" id="ARBA00023136"/>
    </source>
</evidence>
<keyword evidence="9 11" id="KW-0472">Membrane</keyword>
<feature type="chain" id="PRO_5017792495" evidence="13">
    <location>
        <begin position="22"/>
        <end position="742"/>
    </location>
</feature>
<evidence type="ECO:0000259" key="15">
    <source>
        <dbReference type="Pfam" id="PF07715"/>
    </source>
</evidence>
<feature type="signal peptide" evidence="13">
    <location>
        <begin position="1"/>
        <end position="21"/>
    </location>
</feature>
<keyword evidence="13" id="KW-0732">Signal</keyword>
<comment type="similarity">
    <text evidence="11 12">Belongs to the TonB-dependent receptor family.</text>
</comment>
<keyword evidence="6" id="KW-0408">Iron</keyword>
<dbReference type="GO" id="GO:0006826">
    <property type="term" value="P:iron ion transport"/>
    <property type="evidence" value="ECO:0007669"/>
    <property type="project" value="UniProtKB-KW"/>
</dbReference>
<dbReference type="AlphaFoldDB" id="A0A3C1KMG6"/>
<evidence type="ECO:0000256" key="1">
    <source>
        <dbReference type="ARBA" id="ARBA00004571"/>
    </source>
</evidence>
<evidence type="ECO:0000256" key="7">
    <source>
        <dbReference type="ARBA" id="ARBA00023065"/>
    </source>
</evidence>
<evidence type="ECO:0000256" key="6">
    <source>
        <dbReference type="ARBA" id="ARBA00023004"/>
    </source>
</evidence>
<dbReference type="Gene3D" id="2.40.170.20">
    <property type="entry name" value="TonB-dependent receptor, beta-barrel domain"/>
    <property type="match status" value="1"/>
</dbReference>
<dbReference type="PROSITE" id="PS52016">
    <property type="entry name" value="TONB_DEPENDENT_REC_3"/>
    <property type="match status" value="1"/>
</dbReference>
<organism evidence="16 17">
    <name type="scientific">Haliea salexigens</name>
    <dbReference type="NCBI Taxonomy" id="287487"/>
    <lineage>
        <taxon>Bacteria</taxon>
        <taxon>Pseudomonadati</taxon>
        <taxon>Pseudomonadota</taxon>
        <taxon>Gammaproteobacteria</taxon>
        <taxon>Cellvibrionales</taxon>
        <taxon>Halieaceae</taxon>
        <taxon>Haliea</taxon>
    </lineage>
</organism>
<dbReference type="GO" id="GO:0009279">
    <property type="term" value="C:cell outer membrane"/>
    <property type="evidence" value="ECO:0007669"/>
    <property type="project" value="UniProtKB-SubCell"/>
</dbReference>
<dbReference type="EMBL" id="DMND01000128">
    <property type="protein sequence ID" value="HAN27855.1"/>
    <property type="molecule type" value="Genomic_DNA"/>
</dbReference>
<keyword evidence="10 11" id="KW-0998">Cell outer membrane</keyword>
<comment type="subcellular location">
    <subcellularLocation>
        <location evidence="1 11">Cell outer membrane</location>
        <topology evidence="1 11">Multi-pass membrane protein</topology>
    </subcellularLocation>
</comment>
<keyword evidence="5 11" id="KW-0812">Transmembrane</keyword>
<protein>
    <submittedName>
        <fullName evidence="16">TonB-dependent receptor</fullName>
    </submittedName>
</protein>
<dbReference type="Pfam" id="PF07715">
    <property type="entry name" value="Plug"/>
    <property type="match status" value="1"/>
</dbReference>
<dbReference type="Proteomes" id="UP000259273">
    <property type="component" value="Unassembled WGS sequence"/>
</dbReference>
<evidence type="ECO:0000313" key="17">
    <source>
        <dbReference type="Proteomes" id="UP000259273"/>
    </source>
</evidence>
<keyword evidence="2 11" id="KW-0813">Transport</keyword>
<keyword evidence="8 12" id="KW-0798">TonB box</keyword>
<keyword evidence="7" id="KW-0406">Ion transport</keyword>
<comment type="caution">
    <text evidence="16">The sequence shown here is derived from an EMBL/GenBank/DDBJ whole genome shotgun (WGS) entry which is preliminary data.</text>
</comment>
<gene>
    <name evidence="16" type="ORF">DCP75_09080</name>
</gene>
<sequence length="742" mass="81901">MMFAAIAAATVGISAPTVVSAAPGVLEEITVTARKREESMQDVGLAVSALSETEIQRQFARDIQDLANIAPNVIIDDTGQGPGGTAAIYIRGVGIADLEKNFDPAVGVSVDGVFLGSNAGALLRGIDIARVEVLRGPQGTLFGRNTVGGLINITRTQPTGELGGRFRAGVENFDTYYVDGIFNFAVTDDLAIKLTGAKRDQGEGYYDNVTVRGDQGRQDYESLGFNALWNATDTLELEYSYTMERLDQDTPALVNATRPDQLFCVAYGYCSPSVNSTITGDRNGVAGGGGRPPTPPDFATNITPVDAVDDSFMDAFFDTDTHILEARWEISDALRFDYIYGSWESDEASLQDWDGTPELLYHTDRPGEFEQQSHELRLTYDNGGAFNVVGGLFFWDSEYESRMRSYIGFAVPGVILDIPQTTQQETESVAAFFEADYRFADQWVLTVGGRYTEDEKTSRQFGEVNTIPGEHPTEKWDEFTPKLGLRYNMTDDVMFYATYSKGYRAGGFNGRVASLEEAIQPYDPETIDNYEIGVKSELLDNRLRLNATIFTMDYKDKQEELQLPSNETDTGQKTVVINPSSATIQGIELEMQAYLNQNLSIRANLGYLDSEYDDFVYTDVEGSVTDLSGLEFRRAPEFTGTVDATYEWDVAGGNAWVRGAYRYIGSHFTNATNNAELANDSQGIVDASVNYAINNLTFSLFGRNLTDEDGYTHGYEVAGLWSYAATRPPRTYGFEVVYNFNN</sequence>
<feature type="domain" description="TonB-dependent receptor-like beta-barrel" evidence="14">
    <location>
        <begin position="282"/>
        <end position="705"/>
    </location>
</feature>
<feature type="domain" description="TonB-dependent receptor plug" evidence="15">
    <location>
        <begin position="41"/>
        <end position="149"/>
    </location>
</feature>
<evidence type="ECO:0000259" key="14">
    <source>
        <dbReference type="Pfam" id="PF00593"/>
    </source>
</evidence>
<keyword evidence="3 11" id="KW-1134">Transmembrane beta strand</keyword>
<evidence type="ECO:0000256" key="10">
    <source>
        <dbReference type="ARBA" id="ARBA00023237"/>
    </source>
</evidence>
<dbReference type="PANTHER" id="PTHR32552:SF81">
    <property type="entry name" value="TONB-DEPENDENT OUTER MEMBRANE RECEPTOR"/>
    <property type="match status" value="1"/>
</dbReference>
<evidence type="ECO:0000256" key="4">
    <source>
        <dbReference type="ARBA" id="ARBA00022496"/>
    </source>
</evidence>
<keyword evidence="4" id="KW-0410">Iron transport</keyword>
<evidence type="ECO:0000256" key="13">
    <source>
        <dbReference type="SAM" id="SignalP"/>
    </source>
</evidence>
<evidence type="ECO:0000256" key="3">
    <source>
        <dbReference type="ARBA" id="ARBA00022452"/>
    </source>
</evidence>
<accession>A0A3C1KMG6</accession>
<evidence type="ECO:0000256" key="12">
    <source>
        <dbReference type="RuleBase" id="RU003357"/>
    </source>
</evidence>
<dbReference type="InterPro" id="IPR012910">
    <property type="entry name" value="Plug_dom"/>
</dbReference>
<dbReference type="InterPro" id="IPR039426">
    <property type="entry name" value="TonB-dep_rcpt-like"/>
</dbReference>
<dbReference type="InterPro" id="IPR036942">
    <property type="entry name" value="Beta-barrel_TonB_sf"/>
</dbReference>
<dbReference type="Pfam" id="PF00593">
    <property type="entry name" value="TonB_dep_Rec_b-barrel"/>
    <property type="match status" value="1"/>
</dbReference>
<evidence type="ECO:0000256" key="8">
    <source>
        <dbReference type="ARBA" id="ARBA00023077"/>
    </source>
</evidence>
<reference evidence="16 17" key="1">
    <citation type="journal article" date="2018" name="Nat. Biotechnol.">
        <title>A standardized bacterial taxonomy based on genome phylogeny substantially revises the tree of life.</title>
        <authorList>
            <person name="Parks D.H."/>
            <person name="Chuvochina M."/>
            <person name="Waite D.W."/>
            <person name="Rinke C."/>
            <person name="Skarshewski A."/>
            <person name="Chaumeil P.A."/>
            <person name="Hugenholtz P."/>
        </authorList>
    </citation>
    <scope>NUCLEOTIDE SEQUENCE [LARGE SCALE GENOMIC DNA]</scope>
    <source>
        <strain evidence="16">UBA9158</strain>
    </source>
</reference>
<evidence type="ECO:0000256" key="11">
    <source>
        <dbReference type="PROSITE-ProRule" id="PRU01360"/>
    </source>
</evidence>
<dbReference type="PANTHER" id="PTHR32552">
    <property type="entry name" value="FERRICHROME IRON RECEPTOR-RELATED"/>
    <property type="match status" value="1"/>
</dbReference>
<proteinExistence type="inferred from homology"/>
<evidence type="ECO:0000256" key="5">
    <source>
        <dbReference type="ARBA" id="ARBA00022692"/>
    </source>
</evidence>
<evidence type="ECO:0000313" key="16">
    <source>
        <dbReference type="EMBL" id="HAN27855.1"/>
    </source>
</evidence>
<dbReference type="SUPFAM" id="SSF56935">
    <property type="entry name" value="Porins"/>
    <property type="match status" value="1"/>
</dbReference>